<reference evidence="1" key="1">
    <citation type="submission" date="2023-09" db="EMBL/GenBank/DDBJ databases">
        <title>Acinetobacter soli.</title>
        <authorList>
            <person name="Kim B."/>
            <person name="Kim D."/>
            <person name="Park D."/>
        </authorList>
    </citation>
    <scope>NUCLEOTIDE SEQUENCE</scope>
    <source>
        <strain evidence="1">2023.05</strain>
    </source>
</reference>
<organism evidence="1 2">
    <name type="scientific">Acinetobacter soli</name>
    <dbReference type="NCBI Taxonomy" id="487316"/>
    <lineage>
        <taxon>Bacteria</taxon>
        <taxon>Pseudomonadati</taxon>
        <taxon>Pseudomonadota</taxon>
        <taxon>Gammaproteobacteria</taxon>
        <taxon>Moraxellales</taxon>
        <taxon>Moraxellaceae</taxon>
        <taxon>Acinetobacter</taxon>
    </lineage>
</organism>
<dbReference type="Proteomes" id="UP001256400">
    <property type="component" value="Chromosome"/>
</dbReference>
<dbReference type="AlphaFoldDB" id="A0AB38YSZ3"/>
<gene>
    <name evidence="1" type="ORF">RHP80_09475</name>
</gene>
<evidence type="ECO:0000313" key="2">
    <source>
        <dbReference type="Proteomes" id="UP001256400"/>
    </source>
</evidence>
<sequence length="105" mass="12596">MMQKRYTTPFREFIKRDEQGRYHVRLGPQTFSTDLNFSDIRIESEHGGTPVQPEMILEKPWIMKNLEQEIRFQRKKQLAQVLERTHIPSPERRAYKHARGFVGAR</sequence>
<evidence type="ECO:0000313" key="1">
    <source>
        <dbReference type="EMBL" id="WND04461.1"/>
    </source>
</evidence>
<proteinExistence type="predicted"/>
<evidence type="ECO:0008006" key="3">
    <source>
        <dbReference type="Google" id="ProtNLM"/>
    </source>
</evidence>
<dbReference type="EMBL" id="CP134206">
    <property type="protein sequence ID" value="WND04461.1"/>
    <property type="molecule type" value="Genomic_DNA"/>
</dbReference>
<name>A0AB38YSZ3_9GAMM</name>
<accession>A0AB38YSZ3</accession>
<protein>
    <recommendedName>
        <fullName evidence="3">Transposase</fullName>
    </recommendedName>
</protein>